<sequence length="322" mass="36090">MARQNYNVFLPPIRDDVSGYNYLSKLADSIFVAPDNFYTFDFSRCSTISHNGLVVIGGLCNFLKQYETSSSMLKGLGLPSFFAKRKVGFNIDSINPRLMEKLKALGFWNFVNPDHGFIGSTDYIGYREHNTVLEDSEIISHLQDNWLTDEKLSISELLKSEIVSSIYEIFVNAYGHGLKENPNSQSVISCGHYDPKEKQLSLSVLDFGGGIVNSVQRHVPIPHKEEAFNWALEIGNSTRTDSAPDIPRGLGFGILKEFISLNRGVLRVCSDSYMATVHDSGNYVTTKVDGCFFGTLVSITVNCDNKHYRLMSEANEKIPSYF</sequence>
<gene>
    <name evidence="1" type="ORF">BK661_17800</name>
</gene>
<dbReference type="InterPro" id="IPR036890">
    <property type="entry name" value="HATPase_C_sf"/>
</dbReference>
<dbReference type="SUPFAM" id="SSF55874">
    <property type="entry name" value="ATPase domain of HSP90 chaperone/DNA topoisomerase II/histidine kinase"/>
    <property type="match status" value="1"/>
</dbReference>
<reference evidence="1 2" key="1">
    <citation type="submission" date="2016-10" db="EMBL/GenBank/DDBJ databases">
        <title>Comparative genome analysis of multiple Pseudomonas spp. focuses on biocontrol and plant growth promoting traits.</title>
        <authorList>
            <person name="Tao X.-Y."/>
            <person name="Taylor C.G."/>
        </authorList>
    </citation>
    <scope>NUCLEOTIDE SEQUENCE [LARGE SCALE GENOMIC DNA]</scope>
    <source>
        <strain evidence="1 2">94G2</strain>
    </source>
</reference>
<dbReference type="EMBL" id="MOBL01000019">
    <property type="protein sequence ID" value="RON31315.1"/>
    <property type="molecule type" value="Genomic_DNA"/>
</dbReference>
<evidence type="ECO:0000313" key="1">
    <source>
        <dbReference type="EMBL" id="RON31315.1"/>
    </source>
</evidence>
<evidence type="ECO:0000313" key="2">
    <source>
        <dbReference type="Proteomes" id="UP000283260"/>
    </source>
</evidence>
<organism evidence="1 2">
    <name type="scientific">Pseudomonas frederiksbergensis</name>
    <dbReference type="NCBI Taxonomy" id="104087"/>
    <lineage>
        <taxon>Bacteria</taxon>
        <taxon>Pseudomonadati</taxon>
        <taxon>Pseudomonadota</taxon>
        <taxon>Gammaproteobacteria</taxon>
        <taxon>Pseudomonadales</taxon>
        <taxon>Pseudomonadaceae</taxon>
        <taxon>Pseudomonas</taxon>
    </lineage>
</organism>
<dbReference type="Proteomes" id="UP000283260">
    <property type="component" value="Unassembled WGS sequence"/>
</dbReference>
<name>A0A423J0U7_9PSED</name>
<proteinExistence type="predicted"/>
<dbReference type="AlphaFoldDB" id="A0A423J0U7"/>
<accession>A0A423J0U7</accession>
<comment type="caution">
    <text evidence="1">The sequence shown here is derived from an EMBL/GenBank/DDBJ whole genome shotgun (WGS) entry which is preliminary data.</text>
</comment>
<dbReference type="RefSeq" id="WP_123498737.1">
    <property type="nucleotide sequence ID" value="NZ_MOBL01000019.1"/>
</dbReference>
<protein>
    <submittedName>
        <fullName evidence="1">Uncharacterized protein</fullName>
    </submittedName>
</protein>